<dbReference type="AlphaFoldDB" id="A0AAW8E9L3"/>
<dbReference type="PROSITE" id="PS51257">
    <property type="entry name" value="PROKAR_LIPOPROTEIN"/>
    <property type="match status" value="1"/>
</dbReference>
<dbReference type="PANTHER" id="PTHR47197:SF3">
    <property type="entry name" value="DIHYDRO-HEME D1 DEHYDROGENASE"/>
    <property type="match status" value="1"/>
</dbReference>
<evidence type="ECO:0000256" key="1">
    <source>
        <dbReference type="SAM" id="SignalP"/>
    </source>
</evidence>
<dbReference type="GO" id="GO:0003677">
    <property type="term" value="F:DNA binding"/>
    <property type="evidence" value="ECO:0007669"/>
    <property type="project" value="UniProtKB-KW"/>
</dbReference>
<gene>
    <name evidence="2" type="ORF">J2W39_000462</name>
</gene>
<evidence type="ECO:0000313" key="3">
    <source>
        <dbReference type="Proteomes" id="UP001224845"/>
    </source>
</evidence>
<dbReference type="Gene3D" id="2.130.10.10">
    <property type="entry name" value="YVTN repeat-like/Quinoprotein amine dehydrogenase"/>
    <property type="match status" value="2"/>
</dbReference>
<dbReference type="Proteomes" id="UP001224845">
    <property type="component" value="Unassembled WGS sequence"/>
</dbReference>
<feature type="chain" id="PRO_5043588963" evidence="1">
    <location>
        <begin position="18"/>
        <end position="398"/>
    </location>
</feature>
<keyword evidence="2" id="KW-0238">DNA-binding</keyword>
<comment type="caution">
    <text evidence="2">The sequence shown here is derived from an EMBL/GenBank/DDBJ whole genome shotgun (WGS) entry which is preliminary data.</text>
</comment>
<sequence>MKFRPAALATLALAALAAVSGCTNLTPATAQRQLMLVANDEKQSWSDAGAVILAPMGRDTVQVLDIGTDPLAPRLVGSLQLDNTIAGPPVNLAITPGETLALVANSLNVVEENGVRRQVPDNRLFVIDLSTTPPRLIDTLTVGKQPSGLSINRAGNLALVANRADNSVSVLRIAGKQVTLIDTVAMGDSVAHVRFTPDGKRALAAKFTSHKIALLEVNGEKVSYNKVDLAAGLWPYNVDVTPDGKLALTADNGNSGASDGQVDTVSVIDLEAVPPRVVDKVVVGDGPEGLAVSPTGKHAVAVILRGSNSAKNAYFYHRNGSVVLLKIDGKKVTRANEVVVRGLPEGAVWSADGQYLYVGNFIDQDITILRVDGDTLVPTGKSFALQGHPAAMRGTMSH</sequence>
<dbReference type="InterPro" id="IPR015943">
    <property type="entry name" value="WD40/YVTN_repeat-like_dom_sf"/>
</dbReference>
<dbReference type="InterPro" id="IPR051200">
    <property type="entry name" value="Host-pathogen_enzymatic-act"/>
</dbReference>
<accession>A0AAW8E9L3</accession>
<dbReference type="RefSeq" id="WP_028256210.1">
    <property type="nucleotide sequence ID" value="NZ_CAXUQE020000001.1"/>
</dbReference>
<proteinExistence type="predicted"/>
<dbReference type="InterPro" id="IPR019405">
    <property type="entry name" value="Lactonase_7-beta_prop"/>
</dbReference>
<evidence type="ECO:0000313" key="2">
    <source>
        <dbReference type="EMBL" id="MDP9969239.1"/>
    </source>
</evidence>
<dbReference type="EMBL" id="JAUSRV010000001">
    <property type="protein sequence ID" value="MDP9969239.1"/>
    <property type="molecule type" value="Genomic_DNA"/>
</dbReference>
<name>A0AAW8E9L3_VARPD</name>
<protein>
    <submittedName>
        <fullName evidence="2">DNA-binding beta-propeller fold protein YncE</fullName>
    </submittedName>
</protein>
<feature type="signal peptide" evidence="1">
    <location>
        <begin position="1"/>
        <end position="17"/>
    </location>
</feature>
<dbReference type="Pfam" id="PF10282">
    <property type="entry name" value="Lactonase"/>
    <property type="match status" value="1"/>
</dbReference>
<dbReference type="InterPro" id="IPR011045">
    <property type="entry name" value="N2O_reductase_N"/>
</dbReference>
<dbReference type="SUPFAM" id="SSF50974">
    <property type="entry name" value="Nitrous oxide reductase, N-terminal domain"/>
    <property type="match status" value="1"/>
</dbReference>
<dbReference type="PANTHER" id="PTHR47197">
    <property type="entry name" value="PROTEIN NIRF"/>
    <property type="match status" value="1"/>
</dbReference>
<keyword evidence="1" id="KW-0732">Signal</keyword>
<reference evidence="2" key="1">
    <citation type="submission" date="2023-07" db="EMBL/GenBank/DDBJ databases">
        <title>Sorghum-associated microbial communities from plants grown in Nebraska, USA.</title>
        <authorList>
            <person name="Schachtman D."/>
        </authorList>
    </citation>
    <scope>NUCLEOTIDE SEQUENCE</scope>
    <source>
        <strain evidence="2">DS3315</strain>
    </source>
</reference>
<organism evidence="2 3">
    <name type="scientific">Variovorax paradoxus</name>
    <dbReference type="NCBI Taxonomy" id="34073"/>
    <lineage>
        <taxon>Bacteria</taxon>
        <taxon>Pseudomonadati</taxon>
        <taxon>Pseudomonadota</taxon>
        <taxon>Betaproteobacteria</taxon>
        <taxon>Burkholderiales</taxon>
        <taxon>Comamonadaceae</taxon>
        <taxon>Variovorax</taxon>
    </lineage>
</organism>